<reference evidence="2 3" key="1">
    <citation type="journal article" date="2013" name="PLoS ONE">
        <title>Genomic Adaptation of the Lactobacillus casei Group.</title>
        <authorList>
            <person name="Toh H."/>
            <person name="Oshima K."/>
            <person name="Nakano A."/>
            <person name="Takahata M."/>
            <person name="Murakami M."/>
            <person name="Takaki T."/>
            <person name="Nishiyama H."/>
            <person name="Igimi S."/>
            <person name="Hattori M."/>
            <person name="Morita H."/>
        </authorList>
    </citation>
    <scope>NUCLEOTIDE SEQUENCE [LARGE SCALE GENOMIC DNA]</scope>
    <source>
        <strain evidence="2 3">ATCC 393</strain>
    </source>
</reference>
<keyword evidence="1" id="KW-0472">Membrane</keyword>
<dbReference type="Proteomes" id="UP000015560">
    <property type="component" value="Chromosome"/>
</dbReference>
<sequence length="78" mass="8731">MSKTWASLLVFIDTLGVSIALLGGNTVLCLLMGLITLILYRKVNPILFGDYDRKREKRLAQRRKVLLAQRANNGGNTK</sequence>
<keyword evidence="1" id="KW-1133">Transmembrane helix</keyword>
<evidence type="ECO:0000313" key="2">
    <source>
        <dbReference type="EMBL" id="BAN75650.1"/>
    </source>
</evidence>
<organism evidence="2 3">
    <name type="scientific">Lacticaseibacillus casei DSM 20011 = JCM 1134 = ATCC 393</name>
    <dbReference type="NCBI Taxonomy" id="1423732"/>
    <lineage>
        <taxon>Bacteria</taxon>
        <taxon>Bacillati</taxon>
        <taxon>Bacillota</taxon>
        <taxon>Bacilli</taxon>
        <taxon>Lactobacillales</taxon>
        <taxon>Lactobacillaceae</taxon>
        <taxon>Lacticaseibacillus</taxon>
    </lineage>
</organism>
<dbReference type="EMBL" id="AP012544">
    <property type="protein sequence ID" value="BAN75650.1"/>
    <property type="molecule type" value="Genomic_DNA"/>
</dbReference>
<dbReference type="AlphaFoldDB" id="A0AAD1EU36"/>
<proteinExistence type="predicted"/>
<dbReference type="RefSeq" id="WP_039639879.1">
    <property type="nucleotide sequence ID" value="NZ_AP012544.1"/>
</dbReference>
<accession>A0AAD1EU36</accession>
<evidence type="ECO:0000313" key="3">
    <source>
        <dbReference type="Proteomes" id="UP000015560"/>
    </source>
</evidence>
<gene>
    <name evidence="2" type="ORF">LBCZ_2482</name>
</gene>
<evidence type="ECO:0000256" key="1">
    <source>
        <dbReference type="SAM" id="Phobius"/>
    </source>
</evidence>
<dbReference type="GeneID" id="45549756"/>
<protein>
    <submittedName>
        <fullName evidence="2">Uncharacterized protein</fullName>
    </submittedName>
</protein>
<name>A0AAD1EU36_LACCA</name>
<keyword evidence="1" id="KW-0812">Transmembrane</keyword>
<feature type="transmembrane region" description="Helical" evidence="1">
    <location>
        <begin position="15"/>
        <end position="40"/>
    </location>
</feature>